<organism evidence="2 3">
    <name type="scientific">Teladorsagia circumcincta</name>
    <name type="common">Brown stomach worm</name>
    <name type="synonym">Ostertagia circumcincta</name>
    <dbReference type="NCBI Taxonomy" id="45464"/>
    <lineage>
        <taxon>Eukaryota</taxon>
        <taxon>Metazoa</taxon>
        <taxon>Ecdysozoa</taxon>
        <taxon>Nematoda</taxon>
        <taxon>Chromadorea</taxon>
        <taxon>Rhabditida</taxon>
        <taxon>Rhabditina</taxon>
        <taxon>Rhabditomorpha</taxon>
        <taxon>Strongyloidea</taxon>
        <taxon>Trichostrongylidae</taxon>
        <taxon>Teladorsagia</taxon>
    </lineage>
</organism>
<dbReference type="Proteomes" id="UP000230423">
    <property type="component" value="Unassembled WGS sequence"/>
</dbReference>
<evidence type="ECO:0000313" key="3">
    <source>
        <dbReference type="Proteomes" id="UP000230423"/>
    </source>
</evidence>
<accession>A0A2G9V4B0</accession>
<keyword evidence="3" id="KW-1185">Reference proteome</keyword>
<dbReference type="AlphaFoldDB" id="A0A2G9V4B0"/>
<proteinExistence type="predicted"/>
<evidence type="ECO:0000313" key="2">
    <source>
        <dbReference type="EMBL" id="PIO77333.1"/>
    </source>
</evidence>
<reference evidence="2 3" key="1">
    <citation type="submission" date="2015-09" db="EMBL/GenBank/DDBJ databases">
        <title>Draft genome of the parasitic nematode Teladorsagia circumcincta isolate WARC Sus (inbred).</title>
        <authorList>
            <person name="Mitreva M."/>
        </authorList>
    </citation>
    <scope>NUCLEOTIDE SEQUENCE [LARGE SCALE GENOMIC DNA]</scope>
    <source>
        <strain evidence="2 3">S</strain>
    </source>
</reference>
<evidence type="ECO:0000256" key="1">
    <source>
        <dbReference type="SAM" id="SignalP"/>
    </source>
</evidence>
<sequence>MRFLLVLLLAAIVALASGTLRAKRQYYPYNTNYQQTGFLASEWSLYNKDNNILGG</sequence>
<dbReference type="EMBL" id="KZ345002">
    <property type="protein sequence ID" value="PIO77333.1"/>
    <property type="molecule type" value="Genomic_DNA"/>
</dbReference>
<protein>
    <submittedName>
        <fullName evidence="2">Uncharacterized protein</fullName>
    </submittedName>
</protein>
<name>A0A2G9V4B0_TELCI</name>
<keyword evidence="1" id="KW-0732">Signal</keyword>
<feature type="signal peptide" evidence="1">
    <location>
        <begin position="1"/>
        <end position="18"/>
    </location>
</feature>
<feature type="chain" id="PRO_5013648082" evidence="1">
    <location>
        <begin position="19"/>
        <end position="55"/>
    </location>
</feature>
<gene>
    <name evidence="2" type="ORF">TELCIR_00570</name>
</gene>